<dbReference type="EMBL" id="FOVR01000012">
    <property type="protein sequence ID" value="SFO75005.1"/>
    <property type="molecule type" value="Genomic_DNA"/>
</dbReference>
<keyword evidence="2" id="KW-1185">Reference proteome</keyword>
<dbReference type="InterPro" id="IPR035709">
    <property type="entry name" value="YoaB-like"/>
</dbReference>
<dbReference type="STRING" id="655353.SAMN04488056_11231"/>
<dbReference type="CDD" id="cd06150">
    <property type="entry name" value="YjgF_YER057c_UK114_like_2"/>
    <property type="match status" value="1"/>
</dbReference>
<dbReference type="AlphaFoldDB" id="A0A1I5JQF5"/>
<dbReference type="RefSeq" id="WP_090074720.1">
    <property type="nucleotide sequence ID" value="NZ_FOVR01000012.1"/>
</dbReference>
<evidence type="ECO:0000313" key="1">
    <source>
        <dbReference type="EMBL" id="SFO75005.1"/>
    </source>
</evidence>
<dbReference type="OrthoDB" id="9803101at2"/>
<dbReference type="InterPro" id="IPR006175">
    <property type="entry name" value="YjgF/YER057c/UK114"/>
</dbReference>
<dbReference type="InterPro" id="IPR035959">
    <property type="entry name" value="RutC-like_sf"/>
</dbReference>
<dbReference type="Proteomes" id="UP000199236">
    <property type="component" value="Unassembled WGS sequence"/>
</dbReference>
<dbReference type="PANTHER" id="PTHR47328">
    <property type="match status" value="1"/>
</dbReference>
<gene>
    <name evidence="1" type="ORF">SAMN04488056_11231</name>
</gene>
<sequence length="114" mass="12670">MVNRYLPTPVLHRVVEKDGFVFVGGTACDDTSKDIKGQTLETLEKMEGYLHEAGSDKNKVLFATIYLASLDLKAEMSEVWGDWFEAEHLPARATLCSPDLGGDTLIEIFVTAYK</sequence>
<dbReference type="Gene3D" id="3.30.1330.40">
    <property type="entry name" value="RutC-like"/>
    <property type="match status" value="1"/>
</dbReference>
<evidence type="ECO:0000313" key="2">
    <source>
        <dbReference type="Proteomes" id="UP000199236"/>
    </source>
</evidence>
<organism evidence="1 2">
    <name type="scientific">Cohaesibacter marisflavi</name>
    <dbReference type="NCBI Taxonomy" id="655353"/>
    <lineage>
        <taxon>Bacteria</taxon>
        <taxon>Pseudomonadati</taxon>
        <taxon>Pseudomonadota</taxon>
        <taxon>Alphaproteobacteria</taxon>
        <taxon>Hyphomicrobiales</taxon>
        <taxon>Cohaesibacteraceae</taxon>
    </lineage>
</organism>
<accession>A0A1I5JQF5</accession>
<name>A0A1I5JQF5_9HYPH</name>
<reference evidence="1 2" key="1">
    <citation type="submission" date="2016-10" db="EMBL/GenBank/DDBJ databases">
        <authorList>
            <person name="de Groot N.N."/>
        </authorList>
    </citation>
    <scope>NUCLEOTIDE SEQUENCE [LARGE SCALE GENOMIC DNA]</scope>
    <source>
        <strain evidence="1 2">CGMCC 1.9157</strain>
    </source>
</reference>
<dbReference type="PANTHER" id="PTHR47328:SF1">
    <property type="entry name" value="RUTC FAMILY PROTEIN YOAB"/>
    <property type="match status" value="1"/>
</dbReference>
<dbReference type="SUPFAM" id="SSF55298">
    <property type="entry name" value="YjgF-like"/>
    <property type="match status" value="1"/>
</dbReference>
<proteinExistence type="predicted"/>
<dbReference type="Pfam" id="PF01042">
    <property type="entry name" value="Ribonuc_L-PSP"/>
    <property type="match status" value="1"/>
</dbReference>
<protein>
    <submittedName>
        <fullName evidence="1">Enamine deaminase RidA, house cleaning of reactive enamine intermediates, YjgF/YER057c/UK114 family</fullName>
    </submittedName>
</protein>